<keyword evidence="7" id="KW-1185">Reference proteome</keyword>
<evidence type="ECO:0000313" key="6">
    <source>
        <dbReference type="EMBL" id="KLU02528.1"/>
    </source>
</evidence>
<evidence type="ECO:0000256" key="5">
    <source>
        <dbReference type="SAM" id="MobiDB-lite"/>
    </source>
</evidence>
<dbReference type="FunFam" id="3.40.470.10:FF:000005">
    <property type="entry name" value="Single-strand selective monofunctional uracil DNA glycosylase"/>
    <property type="match status" value="1"/>
</dbReference>
<dbReference type="GO" id="GO:0006284">
    <property type="term" value="P:base-excision repair"/>
    <property type="evidence" value="ECO:0007669"/>
    <property type="project" value="InterPro"/>
</dbReference>
<dbReference type="PANTHER" id="PTHR13235">
    <property type="entry name" value="SINGLE-STRAND SELECTIVE MONOFUNCTIONAL URACIL DNA GLYCOSYLASE"/>
    <property type="match status" value="1"/>
</dbReference>
<dbReference type="RefSeq" id="WP_047816732.1">
    <property type="nucleotide sequence ID" value="NZ_LECT01000044.1"/>
</dbReference>
<dbReference type="STRING" id="595434.RISK_005594"/>
<name>A0A0J1B7I8_RHOIS</name>
<dbReference type="GO" id="GO:0003677">
    <property type="term" value="F:DNA binding"/>
    <property type="evidence" value="ECO:0007669"/>
    <property type="project" value="UniProtKB-KW"/>
</dbReference>
<dbReference type="PANTHER" id="PTHR13235:SF2">
    <property type="entry name" value="SINGLE-STRAND SELECTIVE MONOFUNCTIONAL URACIL DNA GLYCOSYLASE"/>
    <property type="match status" value="1"/>
</dbReference>
<dbReference type="Proteomes" id="UP000036367">
    <property type="component" value="Unassembled WGS sequence"/>
</dbReference>
<evidence type="ECO:0000256" key="3">
    <source>
        <dbReference type="ARBA" id="ARBA00023125"/>
    </source>
</evidence>
<keyword evidence="4" id="KW-0234">DNA repair</keyword>
<keyword evidence="3" id="KW-0238">DNA-binding</keyword>
<dbReference type="GO" id="GO:0000703">
    <property type="term" value="F:oxidized pyrimidine nucleobase lesion DNA N-glycosylase activity"/>
    <property type="evidence" value="ECO:0007669"/>
    <property type="project" value="TreeGrafter"/>
</dbReference>
<gene>
    <name evidence="6" type="ORF">RISK_005594</name>
</gene>
<feature type="region of interest" description="Disordered" evidence="5">
    <location>
        <begin position="215"/>
        <end position="235"/>
    </location>
</feature>
<keyword evidence="1" id="KW-0227">DNA damage</keyword>
<dbReference type="InterPro" id="IPR036895">
    <property type="entry name" value="Uracil-DNA_glycosylase-like_sf"/>
</dbReference>
<organism evidence="6 7">
    <name type="scientific">Rhodopirellula islandica</name>
    <dbReference type="NCBI Taxonomy" id="595434"/>
    <lineage>
        <taxon>Bacteria</taxon>
        <taxon>Pseudomonadati</taxon>
        <taxon>Planctomycetota</taxon>
        <taxon>Planctomycetia</taxon>
        <taxon>Pirellulales</taxon>
        <taxon>Pirellulaceae</taxon>
        <taxon>Rhodopirellula</taxon>
    </lineage>
</organism>
<dbReference type="Gene3D" id="3.40.470.10">
    <property type="entry name" value="Uracil-DNA glycosylase-like domain"/>
    <property type="match status" value="1"/>
</dbReference>
<evidence type="ECO:0000256" key="4">
    <source>
        <dbReference type="ARBA" id="ARBA00023204"/>
    </source>
</evidence>
<keyword evidence="2" id="KW-0378">Hydrolase</keyword>
<dbReference type="CDD" id="cd19374">
    <property type="entry name" value="UDG-F3_SMUG1-like"/>
    <property type="match status" value="1"/>
</dbReference>
<comment type="caution">
    <text evidence="6">The sequence shown here is derived from an EMBL/GenBank/DDBJ whole genome shotgun (WGS) entry which is preliminary data.</text>
</comment>
<evidence type="ECO:0000256" key="2">
    <source>
        <dbReference type="ARBA" id="ARBA00022801"/>
    </source>
</evidence>
<dbReference type="SUPFAM" id="SSF52141">
    <property type="entry name" value="Uracil-DNA glycosylase-like"/>
    <property type="match status" value="1"/>
</dbReference>
<dbReference type="OrthoDB" id="267598at2"/>
<dbReference type="InterPro" id="IPR039134">
    <property type="entry name" value="SMUG1"/>
</dbReference>
<dbReference type="AlphaFoldDB" id="A0A0J1B7I8"/>
<evidence type="ECO:0000256" key="1">
    <source>
        <dbReference type="ARBA" id="ARBA00022763"/>
    </source>
</evidence>
<proteinExistence type="predicted"/>
<dbReference type="PATRIC" id="fig|595434.4.peg.5309"/>
<sequence length="268" mass="29568">MSPTKSPSPKPIQKRLLDAARELSDQVDKLEFAEPVTHVYNPLRYAWGLHEQYVRQIGANAHVLFLGMNPGPWGMAQTGVPFGEINAVVQWMGLEGEVERPANEHPKRPVEGLNCARSEVSGRRLWGLVSEKYPDPADFFQQHFVANYCPLVFMEAGGKNRTPDKLPAAERDSLQAICDAHLAKVITAAPWTDLVGVGAFAENCLKRVVKSIEGSSEPRTPKASVRQKSASQPPFHIHRILHPSPASPAANKDWAGKVTSQLTDAKIW</sequence>
<accession>A0A0J1B7I8</accession>
<reference evidence="6" key="1">
    <citation type="submission" date="2015-05" db="EMBL/GenBank/DDBJ databases">
        <title>Permanent draft genome of Rhodopirellula islandicus K833.</title>
        <authorList>
            <person name="Kizina J."/>
            <person name="Richter M."/>
            <person name="Glockner F.O."/>
            <person name="Harder J."/>
        </authorList>
    </citation>
    <scope>NUCLEOTIDE SEQUENCE [LARGE SCALE GENOMIC DNA]</scope>
    <source>
        <strain evidence="6">K833</strain>
    </source>
</reference>
<evidence type="ECO:0000313" key="7">
    <source>
        <dbReference type="Proteomes" id="UP000036367"/>
    </source>
</evidence>
<dbReference type="EMBL" id="LECT01000044">
    <property type="protein sequence ID" value="KLU02528.1"/>
    <property type="molecule type" value="Genomic_DNA"/>
</dbReference>
<protein>
    <submittedName>
        <fullName evidence="6">Uracil-DNA glycosylase, family 3</fullName>
    </submittedName>
</protein>
<dbReference type="GO" id="GO:0017065">
    <property type="term" value="F:single-strand selective uracil DNA N-glycosylase activity"/>
    <property type="evidence" value="ECO:0007669"/>
    <property type="project" value="InterPro"/>
</dbReference>